<keyword evidence="2" id="KW-1185">Reference proteome</keyword>
<dbReference type="Proteomes" id="UP000321456">
    <property type="component" value="Unassembled WGS sequence"/>
</dbReference>
<dbReference type="EMBL" id="VRUR01000002">
    <property type="protein sequence ID" value="TXN36083.1"/>
    <property type="molecule type" value="Genomic_DNA"/>
</dbReference>
<comment type="caution">
    <text evidence="1">The sequence shown here is derived from an EMBL/GenBank/DDBJ whole genome shotgun (WGS) entry which is preliminary data.</text>
</comment>
<accession>A0A5C8V2U6</accession>
<organism evidence="1 2">
    <name type="scientific">Flagellimonas hymeniacidonis</name>
    <dbReference type="NCBI Taxonomy" id="2603628"/>
    <lineage>
        <taxon>Bacteria</taxon>
        <taxon>Pseudomonadati</taxon>
        <taxon>Bacteroidota</taxon>
        <taxon>Flavobacteriia</taxon>
        <taxon>Flavobacteriales</taxon>
        <taxon>Flavobacteriaceae</taxon>
        <taxon>Flagellimonas</taxon>
    </lineage>
</organism>
<dbReference type="AlphaFoldDB" id="A0A5C8V2U6"/>
<evidence type="ECO:0000313" key="2">
    <source>
        <dbReference type="Proteomes" id="UP000321456"/>
    </source>
</evidence>
<gene>
    <name evidence="1" type="ORF">FVB32_16115</name>
</gene>
<proteinExistence type="predicted"/>
<protein>
    <submittedName>
        <fullName evidence="1">Uncharacterized protein</fullName>
    </submittedName>
</protein>
<sequence length="219" mass="26044">MSRQLLQFEKERYEATKENVKNFAKLLVKASEEIERLEVGSIEPNGLKDGNFTDRVLDFYKNEWESNTAFKHVSFEKYLQFIELDLTNLELLQEEYNGRKNCTYSFYPHNNSYFDYCEHRYKVGLEDASNKVEIKIMDMFRLEEKDVAVELDEEYFKLYTTNAKQAEKISDIGAFVSASKKMDLDYKIVKKAAGQWLKDLSYNLESFEIDYYYLLTNIR</sequence>
<name>A0A5C8V2U6_9FLAO</name>
<evidence type="ECO:0000313" key="1">
    <source>
        <dbReference type="EMBL" id="TXN36083.1"/>
    </source>
</evidence>
<dbReference type="RefSeq" id="WP_147744854.1">
    <property type="nucleotide sequence ID" value="NZ_VRUR01000002.1"/>
</dbReference>
<reference evidence="1 2" key="1">
    <citation type="submission" date="2019-08" db="EMBL/GenBank/DDBJ databases">
        <title>Professor.</title>
        <authorList>
            <person name="Park J.S."/>
        </authorList>
    </citation>
    <scope>NUCLEOTIDE SEQUENCE [LARGE SCALE GENOMIC DNA]</scope>
    <source>
        <strain evidence="1 2">176CP5-101</strain>
    </source>
</reference>